<feature type="transmembrane region" description="Helical" evidence="1">
    <location>
        <begin position="149"/>
        <end position="172"/>
    </location>
</feature>
<keyword evidence="3" id="KW-1185">Reference proteome</keyword>
<evidence type="ECO:0000313" key="3">
    <source>
        <dbReference type="Proteomes" id="UP000054776"/>
    </source>
</evidence>
<reference evidence="2 3" key="1">
    <citation type="submission" date="2015-01" db="EMBL/GenBank/DDBJ databases">
        <title>Evolution of Trichinella species and genotypes.</title>
        <authorList>
            <person name="Korhonen P.K."/>
            <person name="Edoardo P."/>
            <person name="Giuseppe L.R."/>
            <person name="Gasser R.B."/>
        </authorList>
    </citation>
    <scope>NUCLEOTIDE SEQUENCE [LARGE SCALE GENOMIC DNA]</scope>
    <source>
        <strain evidence="2">ISS3</strain>
    </source>
</reference>
<keyword evidence="1" id="KW-0812">Transmembrane</keyword>
<feature type="transmembrane region" description="Helical" evidence="1">
    <location>
        <begin position="60"/>
        <end position="83"/>
    </location>
</feature>
<evidence type="ECO:0000313" key="2">
    <source>
        <dbReference type="EMBL" id="KRY40685.1"/>
    </source>
</evidence>
<evidence type="ECO:0008006" key="4">
    <source>
        <dbReference type="Google" id="ProtNLM"/>
    </source>
</evidence>
<accession>A0A0V1BUD6</accession>
<dbReference type="OrthoDB" id="5918797at2759"/>
<feature type="transmembrane region" description="Helical" evidence="1">
    <location>
        <begin position="240"/>
        <end position="265"/>
    </location>
</feature>
<dbReference type="Proteomes" id="UP000054776">
    <property type="component" value="Unassembled WGS sequence"/>
</dbReference>
<dbReference type="STRING" id="6334.A0A0V1BUD6"/>
<sequence length="328" mass="37467">MMTNIDHNKSIHYLSEEIADFHEQTNTWLAIAILAVLASVLNMLLLVIMKNEERVNKQIFIAGNFSFTAGNFVTSFSLSYAYIRRLVERDLAVKYTTSIGCMIQTPHLAMYVIGNCMMAVYVFSMSVERLFIIIRAIHCQKPLPQVRQLLLFLCTFLPIIDATASLVSALYIKDKRKAVRALCYLRSTVSDVYFIYQNFQNSLLSIASVLLSATALHLLKISKAITDAVRAQQLKREAHIMKSIAITSTFTFTMITIPSLVHLVWVFSPRDSFSPEYAWILHSFSMSVYAAFFVIKSRTFKRLFVCKRLSLIYPSEKTSQMITVSMQR</sequence>
<name>A0A0V1BUD6_TRISP</name>
<dbReference type="InParanoid" id="A0A0V1BUD6"/>
<keyword evidence="1" id="KW-1133">Transmembrane helix</keyword>
<evidence type="ECO:0000256" key="1">
    <source>
        <dbReference type="SAM" id="Phobius"/>
    </source>
</evidence>
<organism evidence="2 3">
    <name type="scientific">Trichinella spiralis</name>
    <name type="common">Trichina worm</name>
    <dbReference type="NCBI Taxonomy" id="6334"/>
    <lineage>
        <taxon>Eukaryota</taxon>
        <taxon>Metazoa</taxon>
        <taxon>Ecdysozoa</taxon>
        <taxon>Nematoda</taxon>
        <taxon>Enoplea</taxon>
        <taxon>Dorylaimia</taxon>
        <taxon>Trichinellida</taxon>
        <taxon>Trichinellidae</taxon>
        <taxon>Trichinella</taxon>
    </lineage>
</organism>
<feature type="transmembrane region" description="Helical" evidence="1">
    <location>
        <begin position="112"/>
        <end position="137"/>
    </location>
</feature>
<dbReference type="EMBL" id="JYDH01000011">
    <property type="protein sequence ID" value="KRY40685.1"/>
    <property type="molecule type" value="Genomic_DNA"/>
</dbReference>
<gene>
    <name evidence="2" type="ORF">T01_14772</name>
</gene>
<comment type="caution">
    <text evidence="2">The sequence shown here is derived from an EMBL/GenBank/DDBJ whole genome shotgun (WGS) entry which is preliminary data.</text>
</comment>
<proteinExistence type="predicted"/>
<feature type="transmembrane region" description="Helical" evidence="1">
    <location>
        <begin position="28"/>
        <end position="48"/>
    </location>
</feature>
<dbReference type="AlphaFoldDB" id="A0A0V1BUD6"/>
<protein>
    <recommendedName>
        <fullName evidence="4">G-protein coupled receptors family 1 profile domain-containing protein</fullName>
    </recommendedName>
</protein>
<feature type="transmembrane region" description="Helical" evidence="1">
    <location>
        <begin position="277"/>
        <end position="295"/>
    </location>
</feature>
<keyword evidence="1" id="KW-0472">Membrane</keyword>